<reference evidence="2" key="1">
    <citation type="journal article" date="2023" name="G3 (Bethesda)">
        <title>Genome assembly and association tests identify interacting loci associated with vigor, precocity, and sex in interspecific pistachio rootstocks.</title>
        <authorList>
            <person name="Palmer W."/>
            <person name="Jacygrad E."/>
            <person name="Sagayaradj S."/>
            <person name="Cavanaugh K."/>
            <person name="Han R."/>
            <person name="Bertier L."/>
            <person name="Beede B."/>
            <person name="Kafkas S."/>
            <person name="Golino D."/>
            <person name="Preece J."/>
            <person name="Michelmore R."/>
        </authorList>
    </citation>
    <scope>NUCLEOTIDE SEQUENCE [LARGE SCALE GENOMIC DNA]</scope>
</reference>
<proteinExistence type="predicted"/>
<sequence length="490" mass="53888">MGTHLLIGSLHLQISNTQGELYSFSVRSPRFNWIQDFSSFDKVLTITSGNNGRLYVTVPVKALVFALDASSGNVLWQRSIGPLSTVDYAPVVDSNGWISVGSLDGFLYSFSPTGSLQKFSKSDTMDSVIQVSPLLDCSGYAVYISQTKISGKFIHTNDEYTYVSAMKPESVVFSLVAPATGSIHWSETYPGEFSSLLSKSDLQHFDLDESLVLAFVTAAKTGNTLQCRTTQQKIAASCSQTKPKRPGIYTGNERAILLFLFFQSVVLLVLAVLVRFCCTFWRKKKLQGQNLGTFLEKRRSLQLKKKVFDRTITELEQKAAAEAVSGEVIEKLSSLVQERKGVERKLSTTYSLGRDTAGSGSKSLLPVYDAKTRSYSFQGPKKESVTIFHTLSTDTSSGSTETENSWDSEEDKDWSVANTKAKAKAKAPIEADSSSDDGVMMHCRRSPSEPASSSRGFISPLFVEQEGEVVESMSMSSSVLKRRRTLSSTK</sequence>
<dbReference type="EMBL" id="CM047900">
    <property type="protein sequence ID" value="KAJ0098770.1"/>
    <property type="molecule type" value="Genomic_DNA"/>
</dbReference>
<accession>A0ACC1BIK7</accession>
<evidence type="ECO:0000313" key="2">
    <source>
        <dbReference type="Proteomes" id="UP001164250"/>
    </source>
</evidence>
<dbReference type="Proteomes" id="UP001164250">
    <property type="component" value="Chromosome 4"/>
</dbReference>
<organism evidence="1 2">
    <name type="scientific">Pistacia atlantica</name>
    <dbReference type="NCBI Taxonomy" id="434234"/>
    <lineage>
        <taxon>Eukaryota</taxon>
        <taxon>Viridiplantae</taxon>
        <taxon>Streptophyta</taxon>
        <taxon>Embryophyta</taxon>
        <taxon>Tracheophyta</taxon>
        <taxon>Spermatophyta</taxon>
        <taxon>Magnoliopsida</taxon>
        <taxon>eudicotyledons</taxon>
        <taxon>Gunneridae</taxon>
        <taxon>Pentapetalae</taxon>
        <taxon>rosids</taxon>
        <taxon>malvids</taxon>
        <taxon>Sapindales</taxon>
        <taxon>Anacardiaceae</taxon>
        <taxon>Pistacia</taxon>
    </lineage>
</organism>
<keyword evidence="2" id="KW-1185">Reference proteome</keyword>
<protein>
    <submittedName>
        <fullName evidence="1">Uncharacterized protein</fullName>
    </submittedName>
</protein>
<gene>
    <name evidence="1" type="ORF">Patl1_21516</name>
</gene>
<name>A0ACC1BIK7_9ROSI</name>
<evidence type="ECO:0000313" key="1">
    <source>
        <dbReference type="EMBL" id="KAJ0098770.1"/>
    </source>
</evidence>
<comment type="caution">
    <text evidence="1">The sequence shown here is derived from an EMBL/GenBank/DDBJ whole genome shotgun (WGS) entry which is preliminary data.</text>
</comment>